<keyword evidence="3" id="KW-1185">Reference proteome</keyword>
<dbReference type="AlphaFoldDB" id="A0A6L9LAF0"/>
<evidence type="ECO:0000313" key="3">
    <source>
        <dbReference type="Proteomes" id="UP000474175"/>
    </source>
</evidence>
<gene>
    <name evidence="2" type="ORF">GK108_16420</name>
</gene>
<dbReference type="InterPro" id="IPR028973">
    <property type="entry name" value="PhnB-like"/>
</dbReference>
<dbReference type="PANTHER" id="PTHR33990">
    <property type="entry name" value="PROTEIN YJDN-RELATED"/>
    <property type="match status" value="1"/>
</dbReference>
<proteinExistence type="predicted"/>
<protein>
    <submittedName>
        <fullName evidence="2">VOC family protein</fullName>
    </submittedName>
</protein>
<dbReference type="Proteomes" id="UP000474175">
    <property type="component" value="Unassembled WGS sequence"/>
</dbReference>
<comment type="caution">
    <text evidence="2">The sequence shown here is derived from an EMBL/GenBank/DDBJ whole genome shotgun (WGS) entry which is preliminary data.</text>
</comment>
<organism evidence="2 3">
    <name type="scientific">Spirosoma terrae</name>
    <dbReference type="NCBI Taxonomy" id="1968276"/>
    <lineage>
        <taxon>Bacteria</taxon>
        <taxon>Pseudomonadati</taxon>
        <taxon>Bacteroidota</taxon>
        <taxon>Cytophagia</taxon>
        <taxon>Cytophagales</taxon>
        <taxon>Cytophagaceae</taxon>
        <taxon>Spirosoma</taxon>
    </lineage>
</organism>
<dbReference type="CDD" id="cd06588">
    <property type="entry name" value="PhnB_like"/>
    <property type="match status" value="1"/>
</dbReference>
<dbReference type="SUPFAM" id="SSF54593">
    <property type="entry name" value="Glyoxalase/Bleomycin resistance protein/Dihydroxybiphenyl dioxygenase"/>
    <property type="match status" value="1"/>
</dbReference>
<dbReference type="Pfam" id="PF06983">
    <property type="entry name" value="3-dmu-9_3-mt"/>
    <property type="match status" value="1"/>
</dbReference>
<name>A0A6L9LAF0_9BACT</name>
<evidence type="ECO:0000313" key="2">
    <source>
        <dbReference type="EMBL" id="NDU96467.1"/>
    </source>
</evidence>
<evidence type="ECO:0000259" key="1">
    <source>
        <dbReference type="Pfam" id="PF06983"/>
    </source>
</evidence>
<sequence>MQKITTFLTFNNQAEEAATMYTSIFRDSAINTVSRYGEGAPVPAGTAMSVTFQLFGQEFFALNGGPHFTFSEGISLFVDCETQEEVDTYWQKLSEGGTPGPCGWLKDKFGVSWQIVPSALGRMLGDKDPEKSKRVMQAMLKMSKLDIKTLEEAYAG</sequence>
<dbReference type="PIRSF" id="PIRSF021700">
    <property type="entry name" value="3_dmu_93_MTrfase"/>
    <property type="match status" value="1"/>
</dbReference>
<dbReference type="EMBL" id="JAAFZH010000007">
    <property type="protein sequence ID" value="NDU96467.1"/>
    <property type="molecule type" value="Genomic_DNA"/>
</dbReference>
<dbReference type="InterPro" id="IPR009725">
    <property type="entry name" value="3_dmu_93_MTrfase"/>
</dbReference>
<feature type="domain" description="PhnB-like" evidence="1">
    <location>
        <begin position="2"/>
        <end position="116"/>
    </location>
</feature>
<dbReference type="InterPro" id="IPR029068">
    <property type="entry name" value="Glyas_Bleomycin-R_OHBP_Dase"/>
</dbReference>
<reference evidence="2 3" key="1">
    <citation type="submission" date="2020-02" db="EMBL/GenBank/DDBJ databases">
        <title>Draft genome sequence of two Spirosoma agri KCTC 52727 and Spirosoma terrae KCTC 52035.</title>
        <authorList>
            <person name="Rojas J."/>
            <person name="Ambika Manirajan B."/>
            <person name="Suarez C."/>
            <person name="Ratering S."/>
            <person name="Schnell S."/>
        </authorList>
    </citation>
    <scope>NUCLEOTIDE SEQUENCE [LARGE SCALE GENOMIC DNA]</scope>
    <source>
        <strain evidence="2 3">KCTC 52035</strain>
    </source>
</reference>
<dbReference type="Gene3D" id="3.10.180.10">
    <property type="entry name" value="2,3-Dihydroxybiphenyl 1,2-Dioxygenase, domain 1"/>
    <property type="match status" value="1"/>
</dbReference>
<dbReference type="RefSeq" id="WP_163950678.1">
    <property type="nucleotide sequence ID" value="NZ_JAAFZH010000007.1"/>
</dbReference>
<accession>A0A6L9LAF0</accession>